<proteinExistence type="predicted"/>
<dbReference type="EMBL" id="CAFBPD010000246">
    <property type="protein sequence ID" value="CAB5019986.1"/>
    <property type="molecule type" value="Genomic_DNA"/>
</dbReference>
<name>A0A6J7QT05_9ZZZZ</name>
<dbReference type="AlphaFoldDB" id="A0A6J7QT05"/>
<sequence>MHADERAVSGEPHIAFDCVRAILDRLQVGGEAVLGLVLIGPAMRHDLGGSPRNGLAAHA</sequence>
<reference evidence="1" key="1">
    <citation type="submission" date="2020-05" db="EMBL/GenBank/DDBJ databases">
        <authorList>
            <person name="Chiriac C."/>
            <person name="Salcher M."/>
            <person name="Ghai R."/>
            <person name="Kavagutti S V."/>
        </authorList>
    </citation>
    <scope>NUCLEOTIDE SEQUENCE</scope>
</reference>
<accession>A0A6J7QT05</accession>
<organism evidence="1">
    <name type="scientific">freshwater metagenome</name>
    <dbReference type="NCBI Taxonomy" id="449393"/>
    <lineage>
        <taxon>unclassified sequences</taxon>
        <taxon>metagenomes</taxon>
        <taxon>ecological metagenomes</taxon>
    </lineage>
</organism>
<protein>
    <submittedName>
        <fullName evidence="1">Unannotated protein</fullName>
    </submittedName>
</protein>
<gene>
    <name evidence="1" type="ORF">UFOPK4061_01334</name>
</gene>
<evidence type="ECO:0000313" key="1">
    <source>
        <dbReference type="EMBL" id="CAB5019986.1"/>
    </source>
</evidence>